<dbReference type="SUPFAM" id="SSF55874">
    <property type="entry name" value="ATPase domain of HSP90 chaperone/DNA topoisomerase II/histidine kinase"/>
    <property type="match status" value="1"/>
</dbReference>
<sequence>MTRGSLRLRLMLAGAVSILVALAAAAFGMVLLFSQHVERRAHAALDLQMEQLLASLDRDPATGLLVVTRPAPDPRFGTPLSGLYWQIEGAGILERSRSLWDSTLTLPPDAARPAIEAHQYQLAGPAGETLVVSERHVTLPARLGGTGIRIAVAQDSADLAAATRDFAYDLLPYLALLALVLMLAAHVQVQVGLSPLGRVRQRLAAIRTDPEASFGKDFPEEVQPIGEAIDQLLEARRQQITRARQRAEDLAHGLKTPLQVLFGDASRLRQQGQAELAEDIRSLAETMSRHVERELAQARLAAGARALSCDAATVAAQVIAVVQRSPDGQRLTFDLGGAAPLLLRIDPADLAEALGILLENASRHAAGRVVITLAGGEADQGSLTIRDDGPGIDPDRIDRLLERGARLDTSAAGTGLGLAILQDIVKAWSGTLVIVNHPEGGLSVTVTLPRAGSAPVTAFPA</sequence>
<dbReference type="Gene3D" id="1.10.287.130">
    <property type="match status" value="1"/>
</dbReference>
<reference evidence="12 13" key="1">
    <citation type="submission" date="2020-01" db="EMBL/GenBank/DDBJ databases">
        <authorList>
            <person name="Peng S.Y."/>
            <person name="Li J."/>
            <person name="Wang M."/>
            <person name="Wang L."/>
            <person name="Wang C.Q."/>
            <person name="Wang J.R."/>
        </authorList>
    </citation>
    <scope>NUCLEOTIDE SEQUENCE [LARGE SCALE GENOMIC DNA]</scope>
    <source>
        <strain evidence="12 13">XCT-34</strain>
    </source>
</reference>
<dbReference type="InterPro" id="IPR036097">
    <property type="entry name" value="HisK_dim/P_sf"/>
</dbReference>
<evidence type="ECO:0000256" key="1">
    <source>
        <dbReference type="ARBA" id="ARBA00000085"/>
    </source>
</evidence>
<dbReference type="RefSeq" id="WP_161674309.1">
    <property type="nucleotide sequence ID" value="NZ_JAABLP010000001.1"/>
</dbReference>
<gene>
    <name evidence="12" type="ORF">GWI71_04525</name>
</gene>
<keyword evidence="8 10" id="KW-1133">Transmembrane helix</keyword>
<comment type="caution">
    <text evidence="12">The sequence shown here is derived from an EMBL/GenBank/DDBJ whole genome shotgun (WGS) entry which is preliminary data.</text>
</comment>
<comment type="subcellular location">
    <subcellularLocation>
        <location evidence="2">Membrane</location>
    </subcellularLocation>
</comment>
<name>A0ABW9ZEP6_9HYPH</name>
<keyword evidence="5" id="KW-0808">Transferase</keyword>
<evidence type="ECO:0000256" key="6">
    <source>
        <dbReference type="ARBA" id="ARBA00022692"/>
    </source>
</evidence>
<dbReference type="EC" id="2.7.13.3" evidence="3"/>
<evidence type="ECO:0000256" key="10">
    <source>
        <dbReference type="SAM" id="Phobius"/>
    </source>
</evidence>
<dbReference type="Gene3D" id="3.30.565.10">
    <property type="entry name" value="Histidine kinase-like ATPase, C-terminal domain"/>
    <property type="match status" value="1"/>
</dbReference>
<dbReference type="InterPro" id="IPR005467">
    <property type="entry name" value="His_kinase_dom"/>
</dbReference>
<dbReference type="PANTHER" id="PTHR45436:SF5">
    <property type="entry name" value="SENSOR HISTIDINE KINASE TRCS"/>
    <property type="match status" value="1"/>
</dbReference>
<evidence type="ECO:0000313" key="13">
    <source>
        <dbReference type="Proteomes" id="UP000541347"/>
    </source>
</evidence>
<dbReference type="EMBL" id="JAABLP010000001">
    <property type="protein sequence ID" value="NBN62941.1"/>
    <property type="molecule type" value="Genomic_DNA"/>
</dbReference>
<dbReference type="SUPFAM" id="SSF47384">
    <property type="entry name" value="Homodimeric domain of signal transducing histidine kinase"/>
    <property type="match status" value="1"/>
</dbReference>
<dbReference type="GO" id="GO:0016301">
    <property type="term" value="F:kinase activity"/>
    <property type="evidence" value="ECO:0007669"/>
    <property type="project" value="UniProtKB-KW"/>
</dbReference>
<proteinExistence type="predicted"/>
<evidence type="ECO:0000256" key="3">
    <source>
        <dbReference type="ARBA" id="ARBA00012438"/>
    </source>
</evidence>
<evidence type="ECO:0000256" key="7">
    <source>
        <dbReference type="ARBA" id="ARBA00022777"/>
    </source>
</evidence>
<comment type="catalytic activity">
    <reaction evidence="1">
        <text>ATP + protein L-histidine = ADP + protein N-phospho-L-histidine.</text>
        <dbReference type="EC" id="2.7.13.3"/>
    </reaction>
</comment>
<evidence type="ECO:0000256" key="9">
    <source>
        <dbReference type="ARBA" id="ARBA00023136"/>
    </source>
</evidence>
<dbReference type="InterPro" id="IPR003594">
    <property type="entry name" value="HATPase_dom"/>
</dbReference>
<feature type="transmembrane region" description="Helical" evidence="10">
    <location>
        <begin position="170"/>
        <end position="193"/>
    </location>
</feature>
<feature type="domain" description="Histidine kinase" evidence="11">
    <location>
        <begin position="249"/>
        <end position="452"/>
    </location>
</feature>
<keyword evidence="7 12" id="KW-0418">Kinase</keyword>
<protein>
    <recommendedName>
        <fullName evidence="3">histidine kinase</fullName>
        <ecNumber evidence="3">2.7.13.3</ecNumber>
    </recommendedName>
</protein>
<keyword evidence="9 10" id="KW-0472">Membrane</keyword>
<evidence type="ECO:0000256" key="8">
    <source>
        <dbReference type="ARBA" id="ARBA00022989"/>
    </source>
</evidence>
<dbReference type="InterPro" id="IPR050428">
    <property type="entry name" value="TCS_sensor_his_kinase"/>
</dbReference>
<keyword evidence="6 10" id="KW-0812">Transmembrane</keyword>
<dbReference type="SMART" id="SM00387">
    <property type="entry name" value="HATPase_c"/>
    <property type="match status" value="1"/>
</dbReference>
<keyword evidence="4" id="KW-0597">Phosphoprotein</keyword>
<dbReference type="Proteomes" id="UP000541347">
    <property type="component" value="Unassembled WGS sequence"/>
</dbReference>
<dbReference type="PRINTS" id="PR00344">
    <property type="entry name" value="BCTRLSENSOR"/>
</dbReference>
<keyword evidence="13" id="KW-1185">Reference proteome</keyword>
<dbReference type="Pfam" id="PF02518">
    <property type="entry name" value="HATPase_c"/>
    <property type="match status" value="1"/>
</dbReference>
<dbReference type="PANTHER" id="PTHR45436">
    <property type="entry name" value="SENSOR HISTIDINE KINASE YKOH"/>
    <property type="match status" value="1"/>
</dbReference>
<evidence type="ECO:0000256" key="5">
    <source>
        <dbReference type="ARBA" id="ARBA00022679"/>
    </source>
</evidence>
<dbReference type="PROSITE" id="PS50109">
    <property type="entry name" value="HIS_KIN"/>
    <property type="match status" value="1"/>
</dbReference>
<accession>A0ABW9ZEP6</accession>
<evidence type="ECO:0000259" key="11">
    <source>
        <dbReference type="PROSITE" id="PS50109"/>
    </source>
</evidence>
<evidence type="ECO:0000256" key="4">
    <source>
        <dbReference type="ARBA" id="ARBA00022553"/>
    </source>
</evidence>
<organism evidence="12 13">
    <name type="scientific">Pannonibacter tanglangensis</name>
    <dbReference type="NCBI Taxonomy" id="2750084"/>
    <lineage>
        <taxon>Bacteria</taxon>
        <taxon>Pseudomonadati</taxon>
        <taxon>Pseudomonadota</taxon>
        <taxon>Alphaproteobacteria</taxon>
        <taxon>Hyphomicrobiales</taxon>
        <taxon>Stappiaceae</taxon>
        <taxon>Pannonibacter</taxon>
    </lineage>
</organism>
<evidence type="ECO:0000256" key="2">
    <source>
        <dbReference type="ARBA" id="ARBA00004370"/>
    </source>
</evidence>
<evidence type="ECO:0000313" key="12">
    <source>
        <dbReference type="EMBL" id="NBN62941.1"/>
    </source>
</evidence>
<dbReference type="InterPro" id="IPR004358">
    <property type="entry name" value="Sig_transdc_His_kin-like_C"/>
</dbReference>
<dbReference type="InterPro" id="IPR036890">
    <property type="entry name" value="HATPase_C_sf"/>
</dbReference>